<proteinExistence type="predicted"/>
<evidence type="ECO:0000313" key="1">
    <source>
        <dbReference type="EMBL" id="QHU31182.1"/>
    </source>
</evidence>
<protein>
    <submittedName>
        <fullName evidence="1">Uncharacterized protein</fullName>
    </submittedName>
</protein>
<dbReference type="AlphaFoldDB" id="A0A6C0LPG9"/>
<sequence>MPTLPPPQPKKKVVFLQNFNKMYDATVALHECITIKCKKEEEQSKKSKYIVEKEKLMLDFTKRMKDNNERYKKDRVRGDIEFGKYYMKSIKANADVDIKIIEEKYHNELINCQLKGCYNQSLHMLNLTIENILTSNDENTELYKLASKYKTIFETNKLTANDINTFEIDKRKIELKSYLVKLQIDMMKLKKKLRS</sequence>
<dbReference type="EMBL" id="MN740525">
    <property type="protein sequence ID" value="QHU31182.1"/>
    <property type="molecule type" value="Genomic_DNA"/>
</dbReference>
<reference evidence="1" key="1">
    <citation type="journal article" date="2020" name="Nature">
        <title>Giant virus diversity and host interactions through global metagenomics.</title>
        <authorList>
            <person name="Schulz F."/>
            <person name="Roux S."/>
            <person name="Paez-Espino D."/>
            <person name="Jungbluth S."/>
            <person name="Walsh D.A."/>
            <person name="Denef V.J."/>
            <person name="McMahon K.D."/>
            <person name="Konstantinidis K.T."/>
            <person name="Eloe-Fadrosh E.A."/>
            <person name="Kyrpides N.C."/>
            <person name="Woyke T."/>
        </authorList>
    </citation>
    <scope>NUCLEOTIDE SEQUENCE</scope>
    <source>
        <strain evidence="1">GVMAG-M-3300027963-21</strain>
    </source>
</reference>
<name>A0A6C0LPG9_9ZZZZ</name>
<accession>A0A6C0LPG9</accession>
<organism evidence="1">
    <name type="scientific">viral metagenome</name>
    <dbReference type="NCBI Taxonomy" id="1070528"/>
    <lineage>
        <taxon>unclassified sequences</taxon>
        <taxon>metagenomes</taxon>
        <taxon>organismal metagenomes</taxon>
    </lineage>
</organism>